<proteinExistence type="predicted"/>
<comment type="caution">
    <text evidence="1">The sequence shown here is derived from an EMBL/GenBank/DDBJ whole genome shotgun (WGS) entry which is preliminary data.</text>
</comment>
<reference evidence="1 2" key="1">
    <citation type="submission" date="2024-04" db="EMBL/GenBank/DDBJ databases">
        <title>Phyllosticta paracitricarpa is synonymous to the EU quarantine fungus P. citricarpa based on phylogenomic analyses.</title>
        <authorList>
            <consortium name="Lawrence Berkeley National Laboratory"/>
            <person name="Van Ingen-Buijs V.A."/>
            <person name="Van Westerhoven A.C."/>
            <person name="Haridas S."/>
            <person name="Skiadas P."/>
            <person name="Martin F."/>
            <person name="Groenewald J.Z."/>
            <person name="Crous P.W."/>
            <person name="Seidl M.F."/>
        </authorList>
    </citation>
    <scope>NUCLEOTIDE SEQUENCE [LARGE SCALE GENOMIC DNA]</scope>
    <source>
        <strain evidence="1 2">CBS 123371</strain>
    </source>
</reference>
<dbReference type="Proteomes" id="UP001363622">
    <property type="component" value="Unassembled WGS sequence"/>
</dbReference>
<evidence type="ECO:0000313" key="2">
    <source>
        <dbReference type="Proteomes" id="UP001363622"/>
    </source>
</evidence>
<protein>
    <submittedName>
        <fullName evidence="1">Uncharacterized protein</fullName>
    </submittedName>
</protein>
<sequence length="118" mass="13597">MRDRRRGRIERLWRLTHVGANKCRHLFLVAAIRCLVPTAFARRLPRPVRNRVPRLTMMPLFTPVAGVPSSPTWMAVGPRISISRQDAELKLEVPKRHAIRVRGVERREAVCTVRGDDD</sequence>
<evidence type="ECO:0000313" key="1">
    <source>
        <dbReference type="EMBL" id="KAK7512200.1"/>
    </source>
</evidence>
<organism evidence="1 2">
    <name type="scientific">Phyllosticta citriasiana</name>
    <dbReference type="NCBI Taxonomy" id="595635"/>
    <lineage>
        <taxon>Eukaryota</taxon>
        <taxon>Fungi</taxon>
        <taxon>Dikarya</taxon>
        <taxon>Ascomycota</taxon>
        <taxon>Pezizomycotina</taxon>
        <taxon>Dothideomycetes</taxon>
        <taxon>Dothideomycetes incertae sedis</taxon>
        <taxon>Botryosphaeriales</taxon>
        <taxon>Phyllostictaceae</taxon>
        <taxon>Phyllosticta</taxon>
    </lineage>
</organism>
<name>A0ABR1KDF3_9PEZI</name>
<gene>
    <name evidence="1" type="ORF">IWZ03DRAFT_53050</name>
</gene>
<keyword evidence="2" id="KW-1185">Reference proteome</keyword>
<accession>A0ABR1KDF3</accession>
<dbReference type="EMBL" id="JBBPHU010000011">
    <property type="protein sequence ID" value="KAK7512200.1"/>
    <property type="molecule type" value="Genomic_DNA"/>
</dbReference>